<proteinExistence type="inferred from homology"/>
<keyword evidence="7" id="KW-1133">Transmembrane helix</keyword>
<comment type="similarity">
    <text evidence="1">Belongs to the peptidase S66 family.</text>
</comment>
<dbReference type="PANTHER" id="PTHR30237">
    <property type="entry name" value="MURAMOYLTETRAPEPTIDE CARBOXYPEPTIDASE"/>
    <property type="match status" value="1"/>
</dbReference>
<evidence type="ECO:0000256" key="6">
    <source>
        <dbReference type="PIRSR" id="PIRSR028757-1"/>
    </source>
</evidence>
<evidence type="ECO:0000259" key="9">
    <source>
        <dbReference type="Pfam" id="PF17676"/>
    </source>
</evidence>
<evidence type="ECO:0000259" key="8">
    <source>
        <dbReference type="Pfam" id="PF02016"/>
    </source>
</evidence>
<dbReference type="SUPFAM" id="SSF52317">
    <property type="entry name" value="Class I glutamine amidotransferase-like"/>
    <property type="match status" value="1"/>
</dbReference>
<dbReference type="EC" id="3.4.17.13" evidence="10"/>
<dbReference type="Pfam" id="PF17676">
    <property type="entry name" value="Peptidase_S66C"/>
    <property type="match status" value="1"/>
</dbReference>
<dbReference type="EMBL" id="JACHLD010000001">
    <property type="protein sequence ID" value="MBB4800651.1"/>
    <property type="molecule type" value="Genomic_DNA"/>
</dbReference>
<comment type="caution">
    <text evidence="10">The sequence shown here is derived from an EMBL/GenBank/DDBJ whole genome shotgun (WGS) entry which is preliminary data.</text>
</comment>
<feature type="active site" description="Charge relay system" evidence="6">
    <location>
        <position position="247"/>
    </location>
</feature>
<evidence type="ECO:0000256" key="2">
    <source>
        <dbReference type="ARBA" id="ARBA00022645"/>
    </source>
</evidence>
<organism evidence="10 11">
    <name type="scientific">Flavobacterium nitrogenifigens</name>
    <dbReference type="NCBI Taxonomy" id="1617283"/>
    <lineage>
        <taxon>Bacteria</taxon>
        <taxon>Pseudomonadati</taxon>
        <taxon>Bacteroidota</taxon>
        <taxon>Flavobacteriia</taxon>
        <taxon>Flavobacteriales</taxon>
        <taxon>Flavobacteriaceae</taxon>
        <taxon>Flavobacterium</taxon>
    </lineage>
</organism>
<keyword evidence="2 10" id="KW-0121">Carboxypeptidase</keyword>
<dbReference type="Gene3D" id="3.40.50.10740">
    <property type="entry name" value="Class I glutamine amidotransferase-like"/>
    <property type="match status" value="1"/>
</dbReference>
<dbReference type="InterPro" id="IPR027478">
    <property type="entry name" value="LdcA_N"/>
</dbReference>
<dbReference type="GO" id="GO:0008236">
    <property type="term" value="F:serine-type peptidase activity"/>
    <property type="evidence" value="ECO:0007669"/>
    <property type="project" value="UniProtKB-KW"/>
</dbReference>
<dbReference type="Proteomes" id="UP000561681">
    <property type="component" value="Unassembled WGS sequence"/>
</dbReference>
<feature type="active site" description="Nucleophile" evidence="6">
    <location>
        <position position="155"/>
    </location>
</feature>
<dbReference type="Pfam" id="PF02016">
    <property type="entry name" value="Peptidase_S66"/>
    <property type="match status" value="1"/>
</dbReference>
<dbReference type="GO" id="GO:0106415">
    <property type="term" value="F:muramoyltetrapeptide carboxypeptidase activity"/>
    <property type="evidence" value="ECO:0007669"/>
    <property type="project" value="UniProtKB-EC"/>
</dbReference>
<sequence>MFSTQNEKEAITTMKTSFNINKHIILYKFLFLIFALQSFNCHSQQIMITPPYLQKGDTVALLATARKNIDDNLKPTIDLLHSWGLEAVIGSTIGLDYHQLAGTDEQRAADFQKQLDNPNIKAIWCVRGGYGTVRMLDLLDFTKFKQHPKWVIGFSDVTVLHNHLNTMGYKSLHGIMPVTVPRATPDAVSSLKASLFGEPVSYSISPTPMNRLGTATGELVGGNLSILYSLLGSPSAIDCRDKILFIEDLDEYLYHIDRMMMNLKRNGCIENLKGIIIGGMTSMKDNEVPWGKNALEIIDDVTKKYNIPVIFNFPAGHIRDNRALIMGNTVTMEVTATGSTLTFKK</sequence>
<evidence type="ECO:0000313" key="10">
    <source>
        <dbReference type="EMBL" id="MBB4800651.1"/>
    </source>
</evidence>
<evidence type="ECO:0000256" key="3">
    <source>
        <dbReference type="ARBA" id="ARBA00022670"/>
    </source>
</evidence>
<dbReference type="CDD" id="cd07025">
    <property type="entry name" value="Peptidase_S66"/>
    <property type="match status" value="1"/>
</dbReference>
<dbReference type="InterPro" id="IPR029062">
    <property type="entry name" value="Class_I_gatase-like"/>
</dbReference>
<feature type="active site" description="Charge relay system" evidence="6">
    <location>
        <position position="317"/>
    </location>
</feature>
<dbReference type="SUPFAM" id="SSF141986">
    <property type="entry name" value="LD-carboxypeptidase A C-terminal domain-like"/>
    <property type="match status" value="1"/>
</dbReference>
<reference evidence="10 11" key="1">
    <citation type="submission" date="2020-08" db="EMBL/GenBank/DDBJ databases">
        <title>Functional genomics of gut bacteria from endangered species of beetles.</title>
        <authorList>
            <person name="Carlos-Shanley C."/>
        </authorList>
    </citation>
    <scope>NUCLEOTIDE SEQUENCE [LARGE SCALE GENOMIC DNA]</scope>
    <source>
        <strain evidence="10 11">S00142</strain>
    </source>
</reference>
<evidence type="ECO:0000256" key="5">
    <source>
        <dbReference type="ARBA" id="ARBA00022825"/>
    </source>
</evidence>
<dbReference type="PANTHER" id="PTHR30237:SF2">
    <property type="entry name" value="MUREIN TETRAPEPTIDE CARBOXYPEPTIDASE"/>
    <property type="match status" value="1"/>
</dbReference>
<evidence type="ECO:0000256" key="7">
    <source>
        <dbReference type="SAM" id="Phobius"/>
    </source>
</evidence>
<evidence type="ECO:0000313" key="11">
    <source>
        <dbReference type="Proteomes" id="UP000561681"/>
    </source>
</evidence>
<accession>A0A7W7IU85</accession>
<gene>
    <name evidence="10" type="ORF">HNP37_000690</name>
</gene>
<feature type="transmembrane region" description="Helical" evidence="7">
    <location>
        <begin position="20"/>
        <end position="39"/>
    </location>
</feature>
<keyword evidence="7" id="KW-0472">Membrane</keyword>
<keyword evidence="5" id="KW-0720">Serine protease</keyword>
<dbReference type="PIRSF" id="PIRSF028757">
    <property type="entry name" value="LD-carboxypeptidase"/>
    <property type="match status" value="1"/>
</dbReference>
<keyword evidence="4 10" id="KW-0378">Hydrolase</keyword>
<keyword evidence="7" id="KW-0812">Transmembrane</keyword>
<dbReference type="InterPro" id="IPR003507">
    <property type="entry name" value="S66_fam"/>
</dbReference>
<keyword evidence="3" id="KW-0645">Protease</keyword>
<feature type="domain" description="LD-carboxypeptidase C-terminal" evidence="9">
    <location>
        <begin position="216"/>
        <end position="332"/>
    </location>
</feature>
<evidence type="ECO:0000256" key="4">
    <source>
        <dbReference type="ARBA" id="ARBA00022801"/>
    </source>
</evidence>
<protein>
    <submittedName>
        <fullName evidence="10">Muramoyltetrapeptide carboxypeptidase</fullName>
        <ecNumber evidence="10">3.4.17.13</ecNumber>
    </submittedName>
</protein>
<dbReference type="InterPro" id="IPR027461">
    <property type="entry name" value="Carboxypeptidase_A_C_sf"/>
</dbReference>
<feature type="domain" description="LD-carboxypeptidase N-terminal" evidence="8">
    <location>
        <begin position="59"/>
        <end position="174"/>
    </location>
</feature>
<dbReference type="GO" id="GO:0006508">
    <property type="term" value="P:proteolysis"/>
    <property type="evidence" value="ECO:0007669"/>
    <property type="project" value="UniProtKB-KW"/>
</dbReference>
<evidence type="ECO:0000256" key="1">
    <source>
        <dbReference type="ARBA" id="ARBA00010233"/>
    </source>
</evidence>
<dbReference type="InterPro" id="IPR040921">
    <property type="entry name" value="Peptidase_S66C"/>
</dbReference>
<dbReference type="InterPro" id="IPR040449">
    <property type="entry name" value="Peptidase_S66_N"/>
</dbReference>
<dbReference type="Gene3D" id="3.50.30.60">
    <property type="entry name" value="LD-carboxypeptidase A C-terminal domain-like"/>
    <property type="match status" value="1"/>
</dbReference>
<dbReference type="AlphaFoldDB" id="A0A7W7IU85"/>
<name>A0A7W7IU85_9FLAO</name>
<keyword evidence="11" id="KW-1185">Reference proteome</keyword>